<dbReference type="PANTHER" id="PTHR33386">
    <property type="entry name" value="OS02G0740600 PROTEIN"/>
    <property type="match status" value="1"/>
</dbReference>
<feature type="non-terminal residue" evidence="2">
    <location>
        <position position="1"/>
    </location>
</feature>
<evidence type="ECO:0000313" key="2">
    <source>
        <dbReference type="EMBL" id="KCW49329.1"/>
    </source>
</evidence>
<dbReference type="AlphaFoldDB" id="A0A059A6G7"/>
<feature type="region of interest" description="Disordered" evidence="1">
    <location>
        <begin position="21"/>
        <end position="49"/>
    </location>
</feature>
<dbReference type="FunCoup" id="A0A059A6G7">
    <property type="interactions" value="159"/>
</dbReference>
<dbReference type="OMA" id="DKCQRKN"/>
<accession>A0A059A6G7</accession>
<gene>
    <name evidence="2" type="ORF">EUGRSUZ_K02881</name>
</gene>
<name>A0A059A6G7_EUCGR</name>
<reference evidence="2" key="1">
    <citation type="submission" date="2013-07" db="EMBL/GenBank/DDBJ databases">
        <title>The genome of Eucalyptus grandis.</title>
        <authorList>
            <person name="Schmutz J."/>
            <person name="Hayes R."/>
            <person name="Myburg A."/>
            <person name="Tuskan G."/>
            <person name="Grattapaglia D."/>
            <person name="Rokhsar D.S."/>
        </authorList>
    </citation>
    <scope>NUCLEOTIDE SEQUENCE</scope>
    <source>
        <tissue evidence="2">Leaf extractions</tissue>
    </source>
</reference>
<dbReference type="Gramene" id="KCW49329">
    <property type="protein sequence ID" value="KCW49329"/>
    <property type="gene ID" value="EUGRSUZ_K02881"/>
</dbReference>
<organism evidence="2">
    <name type="scientific">Eucalyptus grandis</name>
    <name type="common">Flooded gum</name>
    <dbReference type="NCBI Taxonomy" id="71139"/>
    <lineage>
        <taxon>Eukaryota</taxon>
        <taxon>Viridiplantae</taxon>
        <taxon>Streptophyta</taxon>
        <taxon>Embryophyta</taxon>
        <taxon>Tracheophyta</taxon>
        <taxon>Spermatophyta</taxon>
        <taxon>Magnoliopsida</taxon>
        <taxon>eudicotyledons</taxon>
        <taxon>Gunneridae</taxon>
        <taxon>Pentapetalae</taxon>
        <taxon>rosids</taxon>
        <taxon>malvids</taxon>
        <taxon>Myrtales</taxon>
        <taxon>Myrtaceae</taxon>
        <taxon>Myrtoideae</taxon>
        <taxon>Eucalypteae</taxon>
        <taxon>Eucalyptus</taxon>
    </lineage>
</organism>
<sequence>NFLSFFRHPDLVNMAANQESSTWADQWDHTPEPVSTPGRASNRLGGSTRTDRYKQKVGEGLVKTKTAASHSVQKVKEGTAVGFRWIKDKYHQTTRKH</sequence>
<dbReference type="STRING" id="71139.A0A059A6G7"/>
<dbReference type="eggNOG" id="KOG1361">
    <property type="taxonomic scope" value="Eukaryota"/>
</dbReference>
<proteinExistence type="predicted"/>
<evidence type="ECO:0000256" key="1">
    <source>
        <dbReference type="SAM" id="MobiDB-lite"/>
    </source>
</evidence>
<protein>
    <submittedName>
        <fullName evidence="2">Uncharacterized protein</fullName>
    </submittedName>
</protein>
<dbReference type="PANTHER" id="PTHR33386:SF5">
    <property type="entry name" value="OS02G0740600 PROTEIN"/>
    <property type="match status" value="1"/>
</dbReference>
<dbReference type="EMBL" id="KK198763">
    <property type="protein sequence ID" value="KCW49329.1"/>
    <property type="molecule type" value="Genomic_DNA"/>
</dbReference>
<dbReference type="InParanoid" id="A0A059A6G7"/>